<accession>A0ABN1HMV8</accession>
<dbReference type="EMBL" id="BAAAES010000002">
    <property type="protein sequence ID" value="GAA0659625.1"/>
    <property type="molecule type" value="Genomic_DNA"/>
</dbReference>
<organism evidence="2 3">
    <name type="scientific">Sphingomonas insulae</name>
    <dbReference type="NCBI Taxonomy" id="424800"/>
    <lineage>
        <taxon>Bacteria</taxon>
        <taxon>Pseudomonadati</taxon>
        <taxon>Pseudomonadota</taxon>
        <taxon>Alphaproteobacteria</taxon>
        <taxon>Sphingomonadales</taxon>
        <taxon>Sphingomonadaceae</taxon>
        <taxon>Sphingomonas</taxon>
    </lineage>
</organism>
<comment type="caution">
    <text evidence="2">The sequence shown here is derived from an EMBL/GenBank/DDBJ whole genome shotgun (WGS) entry which is preliminary data.</text>
</comment>
<dbReference type="Proteomes" id="UP001500238">
    <property type="component" value="Unassembled WGS sequence"/>
</dbReference>
<keyword evidence="3" id="KW-1185">Reference proteome</keyword>
<name>A0ABN1HMV8_9SPHN</name>
<gene>
    <name evidence="2" type="ORF">GCM10009102_05080</name>
</gene>
<proteinExistence type="predicted"/>
<protein>
    <submittedName>
        <fullName evidence="2">Uncharacterized protein</fullName>
    </submittedName>
</protein>
<sequence length="369" mass="39356">MTAGRLAVALLVTLGVATPAAAQRVDGAVRVVLKFVKRDAGAGVRFDPATCATCSPIADANWNADNDRETVIALSIPRMRTLELGFRRGAANVRRVILEGGDVPFRQEGDRLIVAVPPVGSDAITAAEVATHIVEPGMVLRFEHADPARRAGDYAQGRFPAVQRAAANALEFAQREVVRELGLGEWMEHDRLGRIQIMGFDTNAPHNHRDAPPHMHMHLRWPDNTGTQIGHYYIGGDGLLSYNVVGVKGLGAPQQRFGRGQSFTTVAPDGQAIYTHRITPEGWLELGRSGAAPCLIRPLGEGGFAAGASVACPGGTPRRIRVADDLAAGVLSVDTNAVHEVFRYDRDTGALLSPTAVPVPPPSVFVNDG</sequence>
<evidence type="ECO:0000313" key="3">
    <source>
        <dbReference type="Proteomes" id="UP001500238"/>
    </source>
</evidence>
<reference evidence="2 3" key="1">
    <citation type="journal article" date="2019" name="Int. J. Syst. Evol. Microbiol.">
        <title>The Global Catalogue of Microorganisms (GCM) 10K type strain sequencing project: providing services to taxonomists for standard genome sequencing and annotation.</title>
        <authorList>
            <consortium name="The Broad Institute Genomics Platform"/>
            <consortium name="The Broad Institute Genome Sequencing Center for Infectious Disease"/>
            <person name="Wu L."/>
            <person name="Ma J."/>
        </authorList>
    </citation>
    <scope>NUCLEOTIDE SEQUENCE [LARGE SCALE GENOMIC DNA]</scope>
    <source>
        <strain evidence="2 3">JCM 14603</strain>
    </source>
</reference>
<evidence type="ECO:0000313" key="2">
    <source>
        <dbReference type="EMBL" id="GAA0659625.1"/>
    </source>
</evidence>
<feature type="chain" id="PRO_5045075897" evidence="1">
    <location>
        <begin position="23"/>
        <end position="369"/>
    </location>
</feature>
<keyword evidence="1" id="KW-0732">Signal</keyword>
<feature type="signal peptide" evidence="1">
    <location>
        <begin position="1"/>
        <end position="22"/>
    </location>
</feature>
<evidence type="ECO:0000256" key="1">
    <source>
        <dbReference type="SAM" id="SignalP"/>
    </source>
</evidence>